<proteinExistence type="inferred from homology"/>
<protein>
    <submittedName>
        <fullName evidence="2">Uncharacterized protein</fullName>
    </submittedName>
</protein>
<evidence type="ECO:0000313" key="3">
    <source>
        <dbReference type="Proteomes" id="UP001627154"/>
    </source>
</evidence>
<sequence>MTFASKTFKKTPIYIVEPHNEVLPFIYRCIGSKHLPFQGNTFIHLDSHPDMLVPKDMVADMVWDKNDLFEEISIENWMLPAAYAGLLKNIVWVKPPWANQMVDGVRTFLIGKHKESETIRKPVAGGIDFCS</sequence>
<evidence type="ECO:0000256" key="1">
    <source>
        <dbReference type="ARBA" id="ARBA00007099"/>
    </source>
</evidence>
<comment type="caution">
    <text evidence="2">The sequence shown here is derived from an EMBL/GenBank/DDBJ whole genome shotgun (WGS) entry which is preliminary data.</text>
</comment>
<gene>
    <name evidence="2" type="ORF">TKK_006411</name>
</gene>
<keyword evidence="3" id="KW-1185">Reference proteome</keyword>
<dbReference type="AlphaFoldDB" id="A0ABD2X6U8"/>
<dbReference type="EMBL" id="JBJJXI010000051">
    <property type="protein sequence ID" value="KAL3400572.1"/>
    <property type="molecule type" value="Genomic_DNA"/>
</dbReference>
<comment type="similarity">
    <text evidence="1">Belongs to the UPF0489 family.</text>
</comment>
<dbReference type="PANTHER" id="PTHR13225">
    <property type="entry name" value="MISEXPRESSION SUPPRESSOR OF RAS 6"/>
    <property type="match status" value="1"/>
</dbReference>
<name>A0ABD2X6U8_9HYME</name>
<dbReference type="Pfam" id="PF12640">
    <property type="entry name" value="UPF0489"/>
    <property type="match status" value="1"/>
</dbReference>
<reference evidence="2 3" key="1">
    <citation type="journal article" date="2024" name="bioRxiv">
        <title>A reference genome for Trichogramma kaykai: A tiny desert-dwelling parasitoid wasp with competing sex-ratio distorters.</title>
        <authorList>
            <person name="Culotta J."/>
            <person name="Lindsey A.R."/>
        </authorList>
    </citation>
    <scope>NUCLEOTIDE SEQUENCE [LARGE SCALE GENOMIC DNA]</scope>
    <source>
        <strain evidence="2 3">KSX58</strain>
    </source>
</reference>
<accession>A0ABD2X6U8</accession>
<dbReference type="Proteomes" id="UP001627154">
    <property type="component" value="Unassembled WGS sequence"/>
</dbReference>
<dbReference type="InterPro" id="IPR024131">
    <property type="entry name" value="UPF0489"/>
</dbReference>
<dbReference type="PANTHER" id="PTHR13225:SF3">
    <property type="entry name" value="UPF0489 PROTEIN C5ORF22"/>
    <property type="match status" value="1"/>
</dbReference>
<evidence type="ECO:0000313" key="2">
    <source>
        <dbReference type="EMBL" id="KAL3400572.1"/>
    </source>
</evidence>
<organism evidence="2 3">
    <name type="scientific">Trichogramma kaykai</name>
    <dbReference type="NCBI Taxonomy" id="54128"/>
    <lineage>
        <taxon>Eukaryota</taxon>
        <taxon>Metazoa</taxon>
        <taxon>Ecdysozoa</taxon>
        <taxon>Arthropoda</taxon>
        <taxon>Hexapoda</taxon>
        <taxon>Insecta</taxon>
        <taxon>Pterygota</taxon>
        <taxon>Neoptera</taxon>
        <taxon>Endopterygota</taxon>
        <taxon>Hymenoptera</taxon>
        <taxon>Apocrita</taxon>
        <taxon>Proctotrupomorpha</taxon>
        <taxon>Chalcidoidea</taxon>
        <taxon>Trichogrammatidae</taxon>
        <taxon>Trichogramma</taxon>
    </lineage>
</organism>